<dbReference type="AlphaFoldDB" id="A0A2Z7AKY8"/>
<dbReference type="EMBL" id="KV014454">
    <property type="protein sequence ID" value="KZV22126.1"/>
    <property type="molecule type" value="Genomic_DNA"/>
</dbReference>
<gene>
    <name evidence="2" type="ORF">F511_11654</name>
</gene>
<accession>A0A2Z7AKY8</accession>
<dbReference type="Proteomes" id="UP000250235">
    <property type="component" value="Unassembled WGS sequence"/>
</dbReference>
<proteinExistence type="predicted"/>
<reference evidence="2 3" key="1">
    <citation type="journal article" date="2015" name="Proc. Natl. Acad. Sci. U.S.A.">
        <title>The resurrection genome of Boea hygrometrica: A blueprint for survival of dehydration.</title>
        <authorList>
            <person name="Xiao L."/>
            <person name="Yang G."/>
            <person name="Zhang L."/>
            <person name="Yang X."/>
            <person name="Zhao S."/>
            <person name="Ji Z."/>
            <person name="Zhou Q."/>
            <person name="Hu M."/>
            <person name="Wang Y."/>
            <person name="Chen M."/>
            <person name="Xu Y."/>
            <person name="Jin H."/>
            <person name="Xiao X."/>
            <person name="Hu G."/>
            <person name="Bao F."/>
            <person name="Hu Y."/>
            <person name="Wan P."/>
            <person name="Li L."/>
            <person name="Deng X."/>
            <person name="Kuang T."/>
            <person name="Xiang C."/>
            <person name="Zhu J.K."/>
            <person name="Oliver M.J."/>
            <person name="He Y."/>
        </authorList>
    </citation>
    <scope>NUCLEOTIDE SEQUENCE [LARGE SCALE GENOMIC DNA]</scope>
    <source>
        <strain evidence="3">cv. XS01</strain>
    </source>
</reference>
<sequence length="325" mass="36531">MPPMIFHIGPQLFHEELLQEYFNSSRKTSCRKISALAERPQLGQEDLWQEDLSSCRKTSGRKTSALPGRPREALAGRPQLFQKDLLQEDLTSCRKTSSPEVTSPLTGRPLHPRIQEDTSFLFGRQDRRGSRKIPRITEKISSEILDAGEYSSRYAPSHSINTSPVPHWKNSGWQPHLSTKAQFRTVICSEICHLLCLGIFHLDLLRNLLYCGPARESIISAREYAPEEASPIYQCRRPDQTTRAPDYQSSRRPELQTSRSPRGQTSIAPDDQSSRPSDLQISPSSSPEARPPELQTTRAPDDQAPNFQISRSPDLTSRGGISSSA</sequence>
<evidence type="ECO:0000313" key="2">
    <source>
        <dbReference type="EMBL" id="KZV22126.1"/>
    </source>
</evidence>
<evidence type="ECO:0000256" key="1">
    <source>
        <dbReference type="SAM" id="MobiDB-lite"/>
    </source>
</evidence>
<feature type="compositionally biased region" description="Polar residues" evidence="1">
    <location>
        <begin position="255"/>
        <end position="267"/>
    </location>
</feature>
<feature type="region of interest" description="Disordered" evidence="1">
    <location>
        <begin position="229"/>
        <end position="325"/>
    </location>
</feature>
<evidence type="ECO:0000313" key="3">
    <source>
        <dbReference type="Proteomes" id="UP000250235"/>
    </source>
</evidence>
<organism evidence="2 3">
    <name type="scientific">Dorcoceras hygrometricum</name>
    <dbReference type="NCBI Taxonomy" id="472368"/>
    <lineage>
        <taxon>Eukaryota</taxon>
        <taxon>Viridiplantae</taxon>
        <taxon>Streptophyta</taxon>
        <taxon>Embryophyta</taxon>
        <taxon>Tracheophyta</taxon>
        <taxon>Spermatophyta</taxon>
        <taxon>Magnoliopsida</taxon>
        <taxon>eudicotyledons</taxon>
        <taxon>Gunneridae</taxon>
        <taxon>Pentapetalae</taxon>
        <taxon>asterids</taxon>
        <taxon>lamiids</taxon>
        <taxon>Lamiales</taxon>
        <taxon>Gesneriaceae</taxon>
        <taxon>Didymocarpoideae</taxon>
        <taxon>Trichosporeae</taxon>
        <taxon>Loxocarpinae</taxon>
        <taxon>Dorcoceras</taxon>
    </lineage>
</organism>
<protein>
    <submittedName>
        <fullName evidence="2">Formin-like protein 1</fullName>
    </submittedName>
</protein>
<name>A0A2Z7AKY8_9LAMI</name>
<feature type="compositionally biased region" description="Polar residues" evidence="1">
    <location>
        <begin position="305"/>
        <end position="325"/>
    </location>
</feature>
<keyword evidence="3" id="KW-1185">Reference proteome</keyword>